<evidence type="ECO:0000256" key="2">
    <source>
        <dbReference type="ARBA" id="ARBA00022679"/>
    </source>
</evidence>
<dbReference type="InterPro" id="IPR002646">
    <property type="entry name" value="PolA_pol_head_dom"/>
</dbReference>
<dbReference type="Proteomes" id="UP001515480">
    <property type="component" value="Unassembled WGS sequence"/>
</dbReference>
<dbReference type="PANTHER" id="PTHR13734:SF5">
    <property type="entry name" value="CCA TRNA NUCLEOTIDYLTRANSFERASE, MITOCHONDRIAL"/>
    <property type="match status" value="1"/>
</dbReference>
<feature type="domain" description="Poly A polymerase head" evidence="6">
    <location>
        <begin position="409"/>
        <end position="573"/>
    </location>
</feature>
<feature type="region of interest" description="Disordered" evidence="5">
    <location>
        <begin position="227"/>
        <end position="261"/>
    </location>
</feature>
<protein>
    <recommendedName>
        <fullName evidence="6">Poly A polymerase head domain-containing protein</fullName>
    </recommendedName>
</protein>
<proteinExistence type="inferred from homology"/>
<dbReference type="EMBL" id="JBGBPQ010000003">
    <property type="protein sequence ID" value="KAL1527291.1"/>
    <property type="molecule type" value="Genomic_DNA"/>
</dbReference>
<reference evidence="7 8" key="1">
    <citation type="journal article" date="2024" name="Science">
        <title>Giant polyketide synthase enzymes in the biosynthesis of giant marine polyether toxins.</title>
        <authorList>
            <person name="Fallon T.R."/>
            <person name="Shende V.V."/>
            <person name="Wierzbicki I.H."/>
            <person name="Pendleton A.L."/>
            <person name="Watervoot N.F."/>
            <person name="Auber R.P."/>
            <person name="Gonzalez D.J."/>
            <person name="Wisecaver J.H."/>
            <person name="Moore B.S."/>
        </authorList>
    </citation>
    <scope>NUCLEOTIDE SEQUENCE [LARGE SCALE GENOMIC DNA]</scope>
    <source>
        <strain evidence="7 8">12B1</strain>
    </source>
</reference>
<dbReference type="GO" id="GO:0000398">
    <property type="term" value="P:mRNA splicing, via spliceosome"/>
    <property type="evidence" value="ECO:0007669"/>
    <property type="project" value="InterPro"/>
</dbReference>
<dbReference type="GO" id="GO:0001680">
    <property type="term" value="P:tRNA 3'-terminal CCA addition"/>
    <property type="evidence" value="ECO:0007669"/>
    <property type="project" value="UniProtKB-ARBA"/>
</dbReference>
<feature type="compositionally biased region" description="Basic and acidic residues" evidence="5">
    <location>
        <begin position="247"/>
        <end position="261"/>
    </location>
</feature>
<feature type="region of interest" description="Disordered" evidence="5">
    <location>
        <begin position="609"/>
        <end position="630"/>
    </location>
</feature>
<evidence type="ECO:0000256" key="5">
    <source>
        <dbReference type="SAM" id="MobiDB-lite"/>
    </source>
</evidence>
<dbReference type="Gene3D" id="3.30.460.10">
    <property type="entry name" value="Beta Polymerase, domain 2"/>
    <property type="match status" value="1"/>
</dbReference>
<dbReference type="SUPFAM" id="SSF81301">
    <property type="entry name" value="Nucleotidyltransferase"/>
    <property type="match status" value="1"/>
</dbReference>
<feature type="region of interest" description="Disordered" evidence="5">
    <location>
        <begin position="819"/>
        <end position="854"/>
    </location>
</feature>
<feature type="compositionally biased region" description="Basic and acidic residues" evidence="5">
    <location>
        <begin position="96"/>
        <end position="161"/>
    </location>
</feature>
<comment type="similarity">
    <text evidence="1 4">Belongs to the tRNA nucleotidyltransferase/poly(A) polymerase family.</text>
</comment>
<dbReference type="InterPro" id="IPR045347">
    <property type="entry name" value="HIND"/>
</dbReference>
<dbReference type="PANTHER" id="PTHR13734">
    <property type="entry name" value="TRNA-NUCLEOTIDYLTRANSFERASE"/>
    <property type="match status" value="1"/>
</dbReference>
<evidence type="ECO:0000256" key="4">
    <source>
        <dbReference type="RuleBase" id="RU003953"/>
    </source>
</evidence>
<dbReference type="GO" id="GO:0046540">
    <property type="term" value="C:U4/U6 x U5 tri-snRNP complex"/>
    <property type="evidence" value="ECO:0007669"/>
    <property type="project" value="InterPro"/>
</dbReference>
<feature type="region of interest" description="Disordered" evidence="5">
    <location>
        <begin position="59"/>
        <end position="190"/>
    </location>
</feature>
<feature type="compositionally biased region" description="Low complexity" evidence="5">
    <location>
        <begin position="162"/>
        <end position="178"/>
    </location>
</feature>
<dbReference type="SUPFAM" id="SSF81891">
    <property type="entry name" value="Poly A polymerase C-terminal region-like"/>
    <property type="match status" value="1"/>
</dbReference>
<name>A0AB34K2J7_PRYPA</name>
<gene>
    <name evidence="7" type="ORF">AB1Y20_015964</name>
</gene>
<dbReference type="Pfam" id="PF19252">
    <property type="entry name" value="HIND"/>
    <property type="match status" value="1"/>
</dbReference>
<keyword evidence="8" id="KW-1185">Reference proteome</keyword>
<dbReference type="GO" id="GO:0003723">
    <property type="term" value="F:RNA binding"/>
    <property type="evidence" value="ECO:0007669"/>
    <property type="project" value="UniProtKB-KW"/>
</dbReference>
<organism evidence="7 8">
    <name type="scientific">Prymnesium parvum</name>
    <name type="common">Toxic golden alga</name>
    <dbReference type="NCBI Taxonomy" id="97485"/>
    <lineage>
        <taxon>Eukaryota</taxon>
        <taxon>Haptista</taxon>
        <taxon>Haptophyta</taxon>
        <taxon>Prymnesiophyceae</taxon>
        <taxon>Prymnesiales</taxon>
        <taxon>Prymnesiaceae</taxon>
        <taxon>Prymnesium</taxon>
    </lineage>
</organism>
<evidence type="ECO:0000313" key="7">
    <source>
        <dbReference type="EMBL" id="KAL1527291.1"/>
    </source>
</evidence>
<feature type="region of interest" description="Disordered" evidence="5">
    <location>
        <begin position="1"/>
        <end position="42"/>
    </location>
</feature>
<dbReference type="Gene3D" id="1.10.3090.10">
    <property type="entry name" value="cca-adding enzyme, domain 2"/>
    <property type="match status" value="1"/>
</dbReference>
<accession>A0AB34K2J7</accession>
<dbReference type="Pfam" id="PF01743">
    <property type="entry name" value="PolyA_pol"/>
    <property type="match status" value="1"/>
</dbReference>
<evidence type="ECO:0000256" key="1">
    <source>
        <dbReference type="ARBA" id="ARBA00007265"/>
    </source>
</evidence>
<feature type="compositionally biased region" description="Basic and acidic residues" evidence="5">
    <location>
        <begin position="821"/>
        <end position="853"/>
    </location>
</feature>
<dbReference type="InterPro" id="IPR043519">
    <property type="entry name" value="NT_sf"/>
</dbReference>
<sequence length="1053" mass="113649">MAGIRLTTGETIGAWSMDMQDGEQVTDLPPAGNEPLAEEGEQFADRMLENIMYKRLKLQQMKAKREAAKGGGKAPAKRRGDAPAEAPPDEPGAAARVERDGGREERSEERRVEKSPHEEGRMERSEEERRVERQDDRDRSRGRDRERGGERRGEAHDRPRPQESAAPRAPAPEGGAAPLHMIVKESGGEISASVEETNRIRAQLGLAPLKGAGAPPAAAPLVCVDPSQDASAHGPLPRPQGGAMEPAEERPRERESVGGFPKEEDGAAALLAVSLDRYTTQRPVDDCTPATIAATILFARGASPPIPRAARSGHSAATTLLTASLAVSLLGSRLRLLSRSSFPATLSTWPDASRSLWMESARPPSPPALGHDTPLPPSLVARVPLEEKIVLAFVLEYLREHNLPAQLLVNGGYVRDLLLGKAPDDLDVSLCLRECPEDVTIETVMSGMGRFARARADLAVSSVQIVTILSDASKNKNVDTAKAMMTVQAPHGTARVEVDFMPTIGAEMYDEHDRIPLRDVRGTPEEDALRRDLTIGAMLLHVTRAPPGAAAPLEWRLLDYFGGLADLRAGVLRSPYPTSLPLPLVFDEVIRTPEELTLAAALGIQRQAGRDAPDKTAAGAEAGEPPRELRRLPAAVEQEVRLGGAVTSAVLHNGRAGEGDDDETLQKLWWAKVLKDDPLRVLRALRFAAKLSFELHDSFWSAVPFSLRALQGKVAGSRKATELVKIAKAGRGPLLQFLELSFSHPFKSAAAPMPCLAPALFGGADYEGKPRFLAIPRGYDAPLMRRAVEALPLDLGAEESLGTALAAAVYACRRGWSSEAPPRRVRPEGEGEEGEKPRGGREEEDRTAREAAREAAQQLRAAFDGLCASNELRGAAEYPLHSVAALLAPPEGGAQHEVFAAAAAARGAAVDAGEFAALVAMWDVLKLDKVLQGKRSAGCVPRFVVALAAMRCADETAAVLRRRLERIHREGAPISGKALIGIPLLQQRQRGEFISQLHVLVRLRGDDVEFGTAKQLMEYLETDCEGALGRLQELWRVQAEPAADTKPKKGKKR</sequence>
<dbReference type="GO" id="GO:0016779">
    <property type="term" value="F:nucleotidyltransferase activity"/>
    <property type="evidence" value="ECO:0007669"/>
    <property type="project" value="InterPro"/>
</dbReference>
<evidence type="ECO:0000313" key="8">
    <source>
        <dbReference type="Proteomes" id="UP001515480"/>
    </source>
</evidence>
<dbReference type="AlphaFoldDB" id="A0AB34K2J7"/>
<keyword evidence="3 4" id="KW-0694">RNA-binding</keyword>
<evidence type="ECO:0000256" key="3">
    <source>
        <dbReference type="ARBA" id="ARBA00022884"/>
    </source>
</evidence>
<comment type="caution">
    <text evidence="7">The sequence shown here is derived from an EMBL/GenBank/DDBJ whole genome shotgun (WGS) entry which is preliminary data.</text>
</comment>
<evidence type="ECO:0000259" key="6">
    <source>
        <dbReference type="Pfam" id="PF01743"/>
    </source>
</evidence>
<keyword evidence="2 4" id="KW-0808">Transferase</keyword>